<reference evidence="1" key="1">
    <citation type="submission" date="2022-07" db="EMBL/GenBank/DDBJ databases">
        <title>Genome Sequence of Phlebia brevispora.</title>
        <authorList>
            <person name="Buettner E."/>
        </authorList>
    </citation>
    <scope>NUCLEOTIDE SEQUENCE</scope>
    <source>
        <strain evidence="1">MPL23</strain>
    </source>
</reference>
<protein>
    <submittedName>
        <fullName evidence="1">Uncharacterized protein</fullName>
    </submittedName>
</protein>
<evidence type="ECO:0000313" key="1">
    <source>
        <dbReference type="EMBL" id="KAJ3553804.1"/>
    </source>
</evidence>
<accession>A0ACC1T5Z4</accession>
<sequence length="1065" mass="120988">MSTLSSVVSNLVRAQMGASVSSTVADDDLDRHVAELILKEAKQKLEKYNKDGIKAYLPQAESNAPKTNKRFLSSIIRSTDDHNKTILRAQAQAAQEVRQERIEQEKRERKARAEEAVQAERMRRLMGRGGVEWSHNWDRGESRDRRKRDRSWERRDDEESTHPSRKGKERADRDWEREDREERRSKRHRERSPDHEESKSRRSRRRERDYDHSPSPARSADSSYDRRRERREHRRSYHHRSRRSKSPAEYSDASPPQETSRHRHERSHRRHRDRRSRSPDRRKKDAIEADNQEAPSRLPSPADSRRAEEAFGPSCGEPPSLDESSASPSKPPSPPPASPQRERSSSPLIGLPPPSTVESESGVLKEDAPRRKLKTQSQEDEDVSMVPSGSAIPSRATSPGYSRASSKLKEQVETASSSSHTLFSTPHFFPFSRTPSFRHLHLHQHLRPSALDSVRVREQRREMHLPSLLHLPPPLPAHLPSKMDKYFEETYDPRLDVAPLALPSIPSTGLISDAEFAGWDAMLEVIRQRREDREEKKRLDRLGVSDKTKDKAKKNAKDGEGTSEAVDLMSIQYKKRGSEGYKGFRGLGRNSHGPSTTAKSMFIMIDIVHPLSFTSSSMFGATMPLAGRDGVGDVAAADDDTGFRLSVRRIRLNLPAANAARKTKARATKETAGGIFDRMPKASSRHYSIAVPAADAGRLPLSPLRPWLDESFPSVRFYLSKRVHAKPVRTWSPIARHTAHFYLSGIVATQVFMYRRSYPDDRRRNKLMVSAVWLLDLVHSGFIIASLFRYVMLGLTDVHAIQHIYWTVSVTISITGVLTFLVQCFFTIRVWTLSKRNKWLCGLIIVLAFARMVSAFGTVAEMQRFHTWRAFHRGAAWIFTTGLAISTAVDFLIALSLLWFLKRSRTGFTSMDLIIDMIMVYTVENGLLTSMCTVASFVCWLTMPRNFIFLGLHFCISKLYANSFLATLNARAHIKERSTSSREQHNSYHMPTILSAKSIRRDKSSQSRTDQVIPNAVQVSIEKTVVTDAHEGSTIDGDIESLTPAYTAKRASTDTPFADIHTIKT</sequence>
<organism evidence="1 2">
    <name type="scientific">Phlebia brevispora</name>
    <dbReference type="NCBI Taxonomy" id="194682"/>
    <lineage>
        <taxon>Eukaryota</taxon>
        <taxon>Fungi</taxon>
        <taxon>Dikarya</taxon>
        <taxon>Basidiomycota</taxon>
        <taxon>Agaricomycotina</taxon>
        <taxon>Agaricomycetes</taxon>
        <taxon>Polyporales</taxon>
        <taxon>Meruliaceae</taxon>
        <taxon>Phlebia</taxon>
    </lineage>
</organism>
<dbReference type="EMBL" id="JANHOG010000496">
    <property type="protein sequence ID" value="KAJ3553804.1"/>
    <property type="molecule type" value="Genomic_DNA"/>
</dbReference>
<keyword evidence="2" id="KW-1185">Reference proteome</keyword>
<name>A0ACC1T5Z4_9APHY</name>
<evidence type="ECO:0000313" key="2">
    <source>
        <dbReference type="Proteomes" id="UP001148662"/>
    </source>
</evidence>
<dbReference type="Proteomes" id="UP001148662">
    <property type="component" value="Unassembled WGS sequence"/>
</dbReference>
<comment type="caution">
    <text evidence="1">The sequence shown here is derived from an EMBL/GenBank/DDBJ whole genome shotgun (WGS) entry which is preliminary data.</text>
</comment>
<gene>
    <name evidence="1" type="ORF">NM688_g3422</name>
</gene>
<proteinExistence type="predicted"/>